<feature type="compositionally biased region" description="Basic and acidic residues" evidence="1">
    <location>
        <begin position="343"/>
        <end position="358"/>
    </location>
</feature>
<feature type="region of interest" description="Disordered" evidence="1">
    <location>
        <begin position="156"/>
        <end position="177"/>
    </location>
</feature>
<evidence type="ECO:0000256" key="2">
    <source>
        <dbReference type="SAM" id="SignalP"/>
    </source>
</evidence>
<dbReference type="VEuPathDB" id="FungiDB:A9K55_007597"/>
<keyword evidence="2" id="KW-0732">Signal</keyword>
<dbReference type="Pfam" id="PF04681">
    <property type="entry name" value="Bys1"/>
    <property type="match status" value="1"/>
</dbReference>
<name>A0A2H4SJ29_CORMI</name>
<evidence type="ECO:0000313" key="3">
    <source>
        <dbReference type="EMBL" id="ATY63079.1"/>
    </source>
</evidence>
<feature type="compositionally biased region" description="Basic and acidic residues" evidence="1">
    <location>
        <begin position="467"/>
        <end position="477"/>
    </location>
</feature>
<evidence type="ECO:0000313" key="4">
    <source>
        <dbReference type="Proteomes" id="UP000323067"/>
    </source>
</evidence>
<organism evidence="3 4">
    <name type="scientific">Cordyceps militaris</name>
    <name type="common">Caterpillar fungus</name>
    <name type="synonym">Clavaria militaris</name>
    <dbReference type="NCBI Taxonomy" id="73501"/>
    <lineage>
        <taxon>Eukaryota</taxon>
        <taxon>Fungi</taxon>
        <taxon>Dikarya</taxon>
        <taxon>Ascomycota</taxon>
        <taxon>Pezizomycotina</taxon>
        <taxon>Sordariomycetes</taxon>
        <taxon>Hypocreomycetidae</taxon>
        <taxon>Hypocreales</taxon>
        <taxon>Cordycipitaceae</taxon>
        <taxon>Cordyceps</taxon>
    </lineage>
</organism>
<feature type="compositionally biased region" description="Basic and acidic residues" evidence="1">
    <location>
        <begin position="297"/>
        <end position="316"/>
    </location>
</feature>
<feature type="region of interest" description="Disordered" evidence="1">
    <location>
        <begin position="335"/>
        <end position="485"/>
    </location>
</feature>
<dbReference type="Proteomes" id="UP000323067">
    <property type="component" value="Chromosome vii"/>
</dbReference>
<feature type="compositionally biased region" description="Low complexity" evidence="1">
    <location>
        <begin position="168"/>
        <end position="177"/>
    </location>
</feature>
<feature type="compositionally biased region" description="Acidic residues" evidence="1">
    <location>
        <begin position="406"/>
        <end position="416"/>
    </location>
</feature>
<dbReference type="OrthoDB" id="3682664at2759"/>
<feature type="compositionally biased region" description="Basic and acidic residues" evidence="1">
    <location>
        <begin position="370"/>
        <end position="380"/>
    </location>
</feature>
<feature type="compositionally biased region" description="Basic and acidic residues" evidence="1">
    <location>
        <begin position="248"/>
        <end position="259"/>
    </location>
</feature>
<feature type="chain" id="PRO_5014183019" evidence="2">
    <location>
        <begin position="18"/>
        <end position="485"/>
    </location>
</feature>
<reference evidence="3 4" key="1">
    <citation type="journal article" date="2017" name="BMC Genomics">
        <title>Chromosome level assembly and secondary metabolite potential of the parasitic fungus Cordyceps militaris.</title>
        <authorList>
            <person name="Kramer G.J."/>
            <person name="Nodwell J.R."/>
        </authorList>
    </citation>
    <scope>NUCLEOTIDE SEQUENCE [LARGE SCALE GENOMIC DNA]</scope>
    <source>
        <strain evidence="3 4">ATCC 34164</strain>
    </source>
</reference>
<sequence>MKASVLSIAAAVGLASAQYAYVENHCDETVYVESFPYDNHAPGVLYTVKPGEYFQEAFRYYGTTVKISKSRNFDDVLQYGYSFSSNPDIAYYEFSNANGNPWTDKHNTLSAGEGCASFNCAANDKNCYSQGGSKVLHCPQPLNITAKICNPRVDGLRNQTDNKRPDGAAHAAKGADGAHAAEHLLGRHAVQKGRHGARVHGPEEHADDGDGDGVANDIGHEPDQQLKDEGADDEPVNEALLADALRRRDKQEAAERDAAPEASGDVADRRRRAVARLDQERNNPAGDGHLGALVAEDEGRSEQHEARLQRAKHAPERVPPAAALAVLLPPRQLGVVAGKRPHGGADAERKHGGREDVVARPGRAGGGDNGRGDERARDAAEAVAAVHAAEHKGAAGEAAAKGVADGDVDGDAEADDEKGQHDDGERRAGHHGHVAERHERLREAERARVPEGLSQAVEEKGGDDEAERLPDEDERHLGVANVVVP</sequence>
<feature type="signal peptide" evidence="2">
    <location>
        <begin position="1"/>
        <end position="17"/>
    </location>
</feature>
<dbReference type="EMBL" id="CP023324">
    <property type="protein sequence ID" value="ATY63079.1"/>
    <property type="molecule type" value="Genomic_DNA"/>
</dbReference>
<evidence type="ECO:0000256" key="1">
    <source>
        <dbReference type="SAM" id="MobiDB-lite"/>
    </source>
</evidence>
<protein>
    <submittedName>
        <fullName evidence="3">16 kDa allergen</fullName>
    </submittedName>
</protein>
<feature type="region of interest" description="Disordered" evidence="1">
    <location>
        <begin position="191"/>
        <end position="234"/>
    </location>
</feature>
<feature type="region of interest" description="Disordered" evidence="1">
    <location>
        <begin position="248"/>
        <end position="317"/>
    </location>
</feature>
<feature type="compositionally biased region" description="Low complexity" evidence="1">
    <location>
        <begin position="395"/>
        <end position="405"/>
    </location>
</feature>
<accession>A0A2H4SJ29</accession>
<dbReference type="InterPro" id="IPR006771">
    <property type="entry name" value="CetA-like"/>
</dbReference>
<dbReference type="AlphaFoldDB" id="A0A2H4SJ29"/>
<gene>
    <name evidence="3" type="ORF">A9K55_007597</name>
</gene>
<proteinExistence type="predicted"/>
<feature type="compositionally biased region" description="Basic and acidic residues" evidence="1">
    <location>
        <begin position="417"/>
        <end position="449"/>
    </location>
</feature>
<feature type="compositionally biased region" description="Basic and acidic residues" evidence="1">
    <location>
        <begin position="218"/>
        <end position="229"/>
    </location>
</feature>